<protein>
    <submittedName>
        <fullName evidence="2">Uncharacterized protein</fullName>
    </submittedName>
</protein>
<proteinExistence type="predicted"/>
<evidence type="ECO:0000313" key="3">
    <source>
        <dbReference type="Proteomes" id="UP000283509"/>
    </source>
</evidence>
<comment type="caution">
    <text evidence="2">The sequence shown here is derived from an EMBL/GenBank/DDBJ whole genome shotgun (WGS) entry which is preliminary data.</text>
</comment>
<dbReference type="AlphaFoldDB" id="A0A3R7NUN4"/>
<gene>
    <name evidence="2" type="ORF">C7M84_014762</name>
</gene>
<keyword evidence="3" id="KW-1185">Reference proteome</keyword>
<name>A0A3R7NUN4_PENVA</name>
<reference evidence="2 3" key="2">
    <citation type="submission" date="2019-01" db="EMBL/GenBank/DDBJ databases">
        <title>The decoding of complex shrimp genome reveals the adaptation for benthos swimmer, frequently molting mechanism and breeding impact on genome.</title>
        <authorList>
            <person name="Sun Y."/>
            <person name="Gao Y."/>
            <person name="Yu Y."/>
        </authorList>
    </citation>
    <scope>NUCLEOTIDE SEQUENCE [LARGE SCALE GENOMIC DNA]</scope>
    <source>
        <tissue evidence="2">Muscle</tissue>
    </source>
</reference>
<evidence type="ECO:0000256" key="1">
    <source>
        <dbReference type="SAM" id="MobiDB-lite"/>
    </source>
</evidence>
<feature type="region of interest" description="Disordered" evidence="1">
    <location>
        <begin position="380"/>
        <end position="403"/>
    </location>
</feature>
<organism evidence="2 3">
    <name type="scientific">Penaeus vannamei</name>
    <name type="common">Whiteleg shrimp</name>
    <name type="synonym">Litopenaeus vannamei</name>
    <dbReference type="NCBI Taxonomy" id="6689"/>
    <lineage>
        <taxon>Eukaryota</taxon>
        <taxon>Metazoa</taxon>
        <taxon>Ecdysozoa</taxon>
        <taxon>Arthropoda</taxon>
        <taxon>Crustacea</taxon>
        <taxon>Multicrustacea</taxon>
        <taxon>Malacostraca</taxon>
        <taxon>Eumalacostraca</taxon>
        <taxon>Eucarida</taxon>
        <taxon>Decapoda</taxon>
        <taxon>Dendrobranchiata</taxon>
        <taxon>Penaeoidea</taxon>
        <taxon>Penaeidae</taxon>
        <taxon>Penaeus</taxon>
    </lineage>
</organism>
<reference evidence="2 3" key="1">
    <citation type="submission" date="2018-04" db="EMBL/GenBank/DDBJ databases">
        <authorList>
            <person name="Zhang X."/>
            <person name="Yuan J."/>
            <person name="Li F."/>
            <person name="Xiang J."/>
        </authorList>
    </citation>
    <scope>NUCLEOTIDE SEQUENCE [LARGE SCALE GENOMIC DNA]</scope>
    <source>
        <tissue evidence="2">Muscle</tissue>
    </source>
</reference>
<sequence>MIPRRFPRSWRTEAVDSRHASRDARLQGRGSRLLQSPPALTPSPLLLPSPSSSFSFYLPFPSSILLPSTSRFSHLPPSFPPSFSPPSFPTSLLLPSTSFFPPPSPSSSSFSFYLLPSLPLFPPSYSFPPPSPSLPSLSLLPPLSLLPFAILFGLLLSPKVSARSLGLLVSVDQVDLHTLPSPSPPLPSHPRMSHLPRGMEVAECGMVVEPRLSAYSSALRTQEGDAHVYAHTLITKYDHNERLLDERASEEPLGGSHVFILRLRGPSVRFLAWYVLSADGLPRGRPSFDSASCEAFSLAVERLPNCSRSLGFSREGRAPPPSPSGKGSGGTGGANNNPLIARERVVFSRVRVPSKAAVACFHGGGAGDACRSAQLVASFPPRGGDESPPYARIPPTSASLRHPEAQSFRALSGSDEESAYRARAAIIHTVHAQAGRRTRTVLLRARVAQPIPAGQPLIIAAPGTASGT</sequence>
<accession>A0A3R7NUN4</accession>
<feature type="region of interest" description="Disordered" evidence="1">
    <location>
        <begin position="1"/>
        <end position="37"/>
    </location>
</feature>
<evidence type="ECO:0000313" key="2">
    <source>
        <dbReference type="EMBL" id="ROT67171.1"/>
    </source>
</evidence>
<feature type="region of interest" description="Disordered" evidence="1">
    <location>
        <begin position="311"/>
        <end position="337"/>
    </location>
</feature>
<dbReference type="Proteomes" id="UP000283509">
    <property type="component" value="Unassembled WGS sequence"/>
</dbReference>
<feature type="compositionally biased region" description="Basic and acidic residues" evidence="1">
    <location>
        <begin position="10"/>
        <end position="26"/>
    </location>
</feature>
<dbReference type="EMBL" id="QCYY01002838">
    <property type="protein sequence ID" value="ROT67171.1"/>
    <property type="molecule type" value="Genomic_DNA"/>
</dbReference>